<dbReference type="AlphaFoldDB" id="A0AAJ7UD80"/>
<dbReference type="CDD" id="cd01671">
    <property type="entry name" value="CARD"/>
    <property type="match status" value="1"/>
</dbReference>
<gene>
    <name evidence="4" type="primary">LOC116956556</name>
</gene>
<dbReference type="InterPro" id="IPR001315">
    <property type="entry name" value="CARD"/>
</dbReference>
<feature type="region of interest" description="Disordered" evidence="1">
    <location>
        <begin position="214"/>
        <end position="247"/>
    </location>
</feature>
<dbReference type="PROSITE" id="PS50209">
    <property type="entry name" value="CARD"/>
    <property type="match status" value="1"/>
</dbReference>
<dbReference type="GO" id="GO:0042981">
    <property type="term" value="P:regulation of apoptotic process"/>
    <property type="evidence" value="ECO:0007669"/>
    <property type="project" value="InterPro"/>
</dbReference>
<feature type="compositionally biased region" description="Basic and acidic residues" evidence="1">
    <location>
        <begin position="224"/>
        <end position="247"/>
    </location>
</feature>
<evidence type="ECO:0000313" key="3">
    <source>
        <dbReference type="Proteomes" id="UP001318040"/>
    </source>
</evidence>
<sequence length="247" mass="28729">MHTGDSDTAEDDSYWREVIRASKKKLIEWISDVPSDLLDELNSKELINRDVYKQVKEISYSKKQSRILLDHFIDSQEDNCKNFLQSLRDVKNNYHPELQDWIENLGLQEPTYEHSLSLQHSQVLQKSKGGWNKSKQDTYKKSSNTKCTDTGPDYQSRISSTFPRSQDYHDDAQTDEPGEEQGCIKKHSQSVRDRLHIFEAKAQTTKAVIKRSNSYYAESSYSKEIGDKKSTSTYRTKEDESLQSRKL</sequence>
<dbReference type="SUPFAM" id="SSF47986">
    <property type="entry name" value="DEATH domain"/>
    <property type="match status" value="1"/>
</dbReference>
<dbReference type="Gene3D" id="1.10.533.10">
    <property type="entry name" value="Death Domain, Fas"/>
    <property type="match status" value="1"/>
</dbReference>
<evidence type="ECO:0000313" key="4">
    <source>
        <dbReference type="RefSeq" id="XP_032834144.1"/>
    </source>
</evidence>
<name>A0AAJ7UD80_PETMA</name>
<evidence type="ECO:0000259" key="2">
    <source>
        <dbReference type="PROSITE" id="PS50209"/>
    </source>
</evidence>
<protein>
    <submittedName>
        <fullName evidence="4">Uncharacterized protein LOC116956556 isoform X2</fullName>
    </submittedName>
</protein>
<dbReference type="Proteomes" id="UP001318040">
    <property type="component" value="Chromosome 66"/>
</dbReference>
<evidence type="ECO:0000256" key="1">
    <source>
        <dbReference type="SAM" id="MobiDB-lite"/>
    </source>
</evidence>
<proteinExistence type="predicted"/>
<feature type="domain" description="CARD" evidence="2">
    <location>
        <begin position="11"/>
        <end position="89"/>
    </location>
</feature>
<reference evidence="4" key="1">
    <citation type="submission" date="2025-08" db="UniProtKB">
        <authorList>
            <consortium name="RefSeq"/>
        </authorList>
    </citation>
    <scope>IDENTIFICATION</scope>
    <source>
        <tissue evidence="4">Sperm</tissue>
    </source>
</reference>
<keyword evidence="3" id="KW-1185">Reference proteome</keyword>
<accession>A0AAJ7UD80</accession>
<organism evidence="3 4">
    <name type="scientific">Petromyzon marinus</name>
    <name type="common">Sea lamprey</name>
    <dbReference type="NCBI Taxonomy" id="7757"/>
    <lineage>
        <taxon>Eukaryota</taxon>
        <taxon>Metazoa</taxon>
        <taxon>Chordata</taxon>
        <taxon>Craniata</taxon>
        <taxon>Vertebrata</taxon>
        <taxon>Cyclostomata</taxon>
        <taxon>Hyperoartia</taxon>
        <taxon>Petromyzontiformes</taxon>
        <taxon>Petromyzontidae</taxon>
        <taxon>Petromyzon</taxon>
    </lineage>
</organism>
<dbReference type="InterPro" id="IPR011029">
    <property type="entry name" value="DEATH-like_dom_sf"/>
</dbReference>
<dbReference type="Pfam" id="PF00619">
    <property type="entry name" value="CARD"/>
    <property type="match status" value="1"/>
</dbReference>
<feature type="region of interest" description="Disordered" evidence="1">
    <location>
        <begin position="127"/>
        <end position="188"/>
    </location>
</feature>
<dbReference type="RefSeq" id="XP_032834144.1">
    <property type="nucleotide sequence ID" value="XM_032978253.1"/>
</dbReference>